<keyword evidence="4 7" id="KW-0472">Membrane</keyword>
<name>A0A2J6RNI5_HYAVF</name>
<dbReference type="Pfam" id="PF03006">
    <property type="entry name" value="HlyIII"/>
    <property type="match status" value="1"/>
</dbReference>
<accession>A0A2J6RNI5</accession>
<dbReference type="GO" id="GO:0016020">
    <property type="term" value="C:membrane"/>
    <property type="evidence" value="ECO:0007669"/>
    <property type="project" value="UniProtKB-SubCell"/>
</dbReference>
<feature type="region of interest" description="Disordered" evidence="6">
    <location>
        <begin position="19"/>
        <end position="46"/>
    </location>
</feature>
<dbReference type="AlphaFoldDB" id="A0A2J6RNI5"/>
<keyword evidence="5" id="KW-0479">Metal-binding</keyword>
<dbReference type="GO" id="GO:0006882">
    <property type="term" value="P:intracellular zinc ion homeostasis"/>
    <property type="evidence" value="ECO:0007669"/>
    <property type="project" value="TreeGrafter"/>
</dbReference>
<dbReference type="STRING" id="1149755.A0A2J6RNI5"/>
<keyword evidence="9" id="KW-1185">Reference proteome</keyword>
<sequence>MACTSPALTVETSYEEITSASSVTGRDEKKPIYRRRHSSFHPRRKSAESIMDGEESLLLKVDLFLSELERRLDFLENYGNLNFDAGISRAYATLQAVRARCSQVSGEVIGEGKRRAKVMVETVETRYHDVLAAKETLNEKINTGIGLLEGMLSDFEARAYKMREQGFAGAAGSLMDEGRRVVDEGFERAHEIIDEGIERAKKAAESLEGNIQSAIARARENGLIRYEDLPIPWRVNPHIVKGYRFKESKIECVHSMFGISNELVNIWSHAIGLMIVLAIAFYFYPTSVNFSNSTNTDVFIAAVFFFAACKCLVCSTMWHTMNSVADQTLMERFACVDYTGISLLIAASIMTTEYTAFYCEPLSRWVYLTATATLGIGGVILPWHPTFNRADMAWARVAFYVTLGATGFAPVLQLNLTRGGAWAWEFYAPIAKSITVYLLGAIVYASQVPERWFPGAFDYIGGSHNLWHIAVLGGILFHYVAMQEFFTGAFLRAENGCAY</sequence>
<feature type="transmembrane region" description="Helical" evidence="7">
    <location>
        <begin position="397"/>
        <end position="414"/>
    </location>
</feature>
<evidence type="ECO:0000256" key="5">
    <source>
        <dbReference type="PIRSR" id="PIRSR604254-1"/>
    </source>
</evidence>
<gene>
    <name evidence="8" type="ORF">L207DRAFT_544659</name>
</gene>
<dbReference type="InterPro" id="IPR004254">
    <property type="entry name" value="AdipoR/HlyIII-related"/>
</dbReference>
<feature type="transmembrane region" description="Helical" evidence="7">
    <location>
        <begin position="365"/>
        <end position="385"/>
    </location>
</feature>
<feature type="binding site" evidence="5">
    <location>
        <position position="464"/>
    </location>
    <ligand>
        <name>Zn(2+)</name>
        <dbReference type="ChEBI" id="CHEBI:29105"/>
    </ligand>
</feature>
<proteinExistence type="predicted"/>
<evidence type="ECO:0000313" key="9">
    <source>
        <dbReference type="Proteomes" id="UP000235786"/>
    </source>
</evidence>
<feature type="transmembrane region" description="Helical" evidence="7">
    <location>
        <begin position="296"/>
        <end position="318"/>
    </location>
</feature>
<evidence type="ECO:0000256" key="3">
    <source>
        <dbReference type="ARBA" id="ARBA00022989"/>
    </source>
</evidence>
<protein>
    <submittedName>
        <fullName evidence="8">HlyIII-domain-containing protein</fullName>
    </submittedName>
</protein>
<keyword evidence="2 7" id="KW-0812">Transmembrane</keyword>
<feature type="transmembrane region" description="Helical" evidence="7">
    <location>
        <begin position="426"/>
        <end position="445"/>
    </location>
</feature>
<keyword evidence="5" id="KW-0862">Zinc</keyword>
<evidence type="ECO:0000256" key="6">
    <source>
        <dbReference type="SAM" id="MobiDB-lite"/>
    </source>
</evidence>
<feature type="transmembrane region" description="Helical" evidence="7">
    <location>
        <begin position="266"/>
        <end position="284"/>
    </location>
</feature>
<evidence type="ECO:0000256" key="1">
    <source>
        <dbReference type="ARBA" id="ARBA00004141"/>
    </source>
</evidence>
<keyword evidence="3 7" id="KW-1133">Transmembrane helix</keyword>
<organism evidence="8 9">
    <name type="scientific">Hyaloscypha variabilis (strain UAMH 11265 / GT02V1 / F)</name>
    <name type="common">Meliniomyces variabilis</name>
    <dbReference type="NCBI Taxonomy" id="1149755"/>
    <lineage>
        <taxon>Eukaryota</taxon>
        <taxon>Fungi</taxon>
        <taxon>Dikarya</taxon>
        <taxon>Ascomycota</taxon>
        <taxon>Pezizomycotina</taxon>
        <taxon>Leotiomycetes</taxon>
        <taxon>Helotiales</taxon>
        <taxon>Hyaloscyphaceae</taxon>
        <taxon>Hyaloscypha</taxon>
        <taxon>Hyaloscypha variabilis</taxon>
    </lineage>
</organism>
<feature type="transmembrane region" description="Helical" evidence="7">
    <location>
        <begin position="465"/>
        <end position="482"/>
    </location>
</feature>
<feature type="compositionally biased region" description="Basic residues" evidence="6">
    <location>
        <begin position="32"/>
        <end position="44"/>
    </location>
</feature>
<dbReference type="Proteomes" id="UP000235786">
    <property type="component" value="Unassembled WGS sequence"/>
</dbReference>
<dbReference type="OrthoDB" id="5585746at2759"/>
<feature type="binding site" evidence="5">
    <location>
        <position position="319"/>
    </location>
    <ligand>
        <name>Zn(2+)</name>
        <dbReference type="ChEBI" id="CHEBI:29105"/>
    </ligand>
</feature>
<dbReference type="PANTHER" id="PTHR20855:SF97">
    <property type="entry name" value="ADIPOR-LIKE RECEPTOR IZH3-RELATED"/>
    <property type="match status" value="1"/>
</dbReference>
<evidence type="ECO:0000256" key="4">
    <source>
        <dbReference type="ARBA" id="ARBA00023136"/>
    </source>
</evidence>
<feature type="transmembrane region" description="Helical" evidence="7">
    <location>
        <begin position="338"/>
        <end position="358"/>
    </location>
</feature>
<feature type="binding site" evidence="5">
    <location>
        <position position="468"/>
    </location>
    <ligand>
        <name>Zn(2+)</name>
        <dbReference type="ChEBI" id="CHEBI:29105"/>
    </ligand>
</feature>
<comment type="subcellular location">
    <subcellularLocation>
        <location evidence="1">Membrane</location>
        <topology evidence="1">Multi-pass membrane protein</topology>
    </subcellularLocation>
</comment>
<dbReference type="GO" id="GO:0046872">
    <property type="term" value="F:metal ion binding"/>
    <property type="evidence" value="ECO:0007669"/>
    <property type="project" value="UniProtKB-KW"/>
</dbReference>
<evidence type="ECO:0000313" key="8">
    <source>
        <dbReference type="EMBL" id="PMD40079.1"/>
    </source>
</evidence>
<dbReference type="GO" id="GO:0038023">
    <property type="term" value="F:signaling receptor activity"/>
    <property type="evidence" value="ECO:0007669"/>
    <property type="project" value="TreeGrafter"/>
</dbReference>
<reference evidence="8 9" key="1">
    <citation type="submission" date="2016-04" db="EMBL/GenBank/DDBJ databases">
        <title>A degradative enzymes factory behind the ericoid mycorrhizal symbiosis.</title>
        <authorList>
            <consortium name="DOE Joint Genome Institute"/>
            <person name="Martino E."/>
            <person name="Morin E."/>
            <person name="Grelet G."/>
            <person name="Kuo A."/>
            <person name="Kohler A."/>
            <person name="Daghino S."/>
            <person name="Barry K."/>
            <person name="Choi C."/>
            <person name="Cichocki N."/>
            <person name="Clum A."/>
            <person name="Copeland A."/>
            <person name="Hainaut M."/>
            <person name="Haridas S."/>
            <person name="Labutti K."/>
            <person name="Lindquist E."/>
            <person name="Lipzen A."/>
            <person name="Khouja H.-R."/>
            <person name="Murat C."/>
            <person name="Ohm R."/>
            <person name="Olson A."/>
            <person name="Spatafora J."/>
            <person name="Veneault-Fourrey C."/>
            <person name="Henrissat B."/>
            <person name="Grigoriev I."/>
            <person name="Martin F."/>
            <person name="Perotto S."/>
        </authorList>
    </citation>
    <scope>NUCLEOTIDE SEQUENCE [LARGE SCALE GENOMIC DNA]</scope>
    <source>
        <strain evidence="8 9">F</strain>
    </source>
</reference>
<dbReference type="PANTHER" id="PTHR20855">
    <property type="entry name" value="ADIPOR/PROGESTIN RECEPTOR-RELATED"/>
    <property type="match status" value="1"/>
</dbReference>
<dbReference type="EMBL" id="KZ613946">
    <property type="protein sequence ID" value="PMD40079.1"/>
    <property type="molecule type" value="Genomic_DNA"/>
</dbReference>
<evidence type="ECO:0000256" key="7">
    <source>
        <dbReference type="SAM" id="Phobius"/>
    </source>
</evidence>
<evidence type="ECO:0000256" key="2">
    <source>
        <dbReference type="ARBA" id="ARBA00022692"/>
    </source>
</evidence>